<dbReference type="InterPro" id="IPR005632">
    <property type="entry name" value="Chaperone_Skp"/>
</dbReference>
<proteinExistence type="inferred from homology"/>
<dbReference type="SMART" id="SM00935">
    <property type="entry name" value="OmpH"/>
    <property type="match status" value="1"/>
</dbReference>
<comment type="similarity">
    <text evidence="1">Belongs to the Skp family.</text>
</comment>
<protein>
    <submittedName>
        <fullName evidence="6">Periplasmic chaperone for outer membrane proteins Skp</fullName>
    </submittedName>
</protein>
<dbReference type="SUPFAM" id="SSF111384">
    <property type="entry name" value="OmpH-like"/>
    <property type="match status" value="1"/>
</dbReference>
<sequence length="195" mass="20348">MRAAASAALVLGLALSGAAAAQSVPQQAPAAVAVIDQNRLIADSALGREIEARLQAASRTLVAENRQIEAALEEEERQLTARRASLPQAEFQTLAAEFDARVEAIREAQELKSRSLARQHDEERQRLLQRAVPILAQLMKDRGAAVLLDRGAIVLSLEGADLTDAAIAALDAQRAPEAASDAAPADPPGGAGAAP</sequence>
<evidence type="ECO:0000313" key="7">
    <source>
        <dbReference type="Proteomes" id="UP000219467"/>
    </source>
</evidence>
<dbReference type="PANTHER" id="PTHR35089">
    <property type="entry name" value="CHAPERONE PROTEIN SKP"/>
    <property type="match status" value="1"/>
</dbReference>
<feature type="chain" id="PRO_5012040859" evidence="5">
    <location>
        <begin position="22"/>
        <end position="195"/>
    </location>
</feature>
<evidence type="ECO:0000256" key="5">
    <source>
        <dbReference type="SAM" id="SignalP"/>
    </source>
</evidence>
<feature type="coiled-coil region" evidence="3">
    <location>
        <begin position="54"/>
        <end position="85"/>
    </location>
</feature>
<evidence type="ECO:0000256" key="4">
    <source>
        <dbReference type="SAM" id="MobiDB-lite"/>
    </source>
</evidence>
<feature type="compositionally biased region" description="Low complexity" evidence="4">
    <location>
        <begin position="173"/>
        <end position="184"/>
    </location>
</feature>
<keyword evidence="3" id="KW-0175">Coiled coil</keyword>
<organism evidence="6 7">
    <name type="scientific">Cereibacter ovatus</name>
    <dbReference type="NCBI Taxonomy" id="439529"/>
    <lineage>
        <taxon>Bacteria</taxon>
        <taxon>Pseudomonadati</taxon>
        <taxon>Pseudomonadota</taxon>
        <taxon>Alphaproteobacteria</taxon>
        <taxon>Rhodobacterales</taxon>
        <taxon>Paracoccaceae</taxon>
        <taxon>Cereibacter</taxon>
    </lineage>
</organism>
<dbReference type="InterPro" id="IPR024930">
    <property type="entry name" value="Skp_dom_sf"/>
</dbReference>
<accession>A0A285CJ91</accession>
<dbReference type="RefSeq" id="WP_097028907.1">
    <property type="nucleotide sequence ID" value="NZ_OAOQ01000001.1"/>
</dbReference>
<dbReference type="GO" id="GO:0050821">
    <property type="term" value="P:protein stabilization"/>
    <property type="evidence" value="ECO:0007669"/>
    <property type="project" value="TreeGrafter"/>
</dbReference>
<dbReference type="PANTHER" id="PTHR35089:SF1">
    <property type="entry name" value="CHAPERONE PROTEIN SKP"/>
    <property type="match status" value="1"/>
</dbReference>
<name>A0A285CJ91_9RHOB</name>
<dbReference type="GO" id="GO:0051082">
    <property type="term" value="F:unfolded protein binding"/>
    <property type="evidence" value="ECO:0007669"/>
    <property type="project" value="InterPro"/>
</dbReference>
<dbReference type="GO" id="GO:0005829">
    <property type="term" value="C:cytosol"/>
    <property type="evidence" value="ECO:0007669"/>
    <property type="project" value="TreeGrafter"/>
</dbReference>
<reference evidence="7" key="1">
    <citation type="submission" date="2017-08" db="EMBL/GenBank/DDBJ databases">
        <authorList>
            <person name="Varghese N."/>
            <person name="Submissions S."/>
        </authorList>
    </citation>
    <scope>NUCLEOTIDE SEQUENCE [LARGE SCALE GENOMIC DNA]</scope>
    <source>
        <strain evidence="7">JA234</strain>
    </source>
</reference>
<gene>
    <name evidence="6" type="ORF">SAMN05878503_101308</name>
</gene>
<evidence type="ECO:0000256" key="1">
    <source>
        <dbReference type="ARBA" id="ARBA00009091"/>
    </source>
</evidence>
<keyword evidence="7" id="KW-1185">Reference proteome</keyword>
<dbReference type="Gene3D" id="3.30.910.20">
    <property type="entry name" value="Skp domain"/>
    <property type="match status" value="1"/>
</dbReference>
<evidence type="ECO:0000313" key="6">
    <source>
        <dbReference type="EMBL" id="SNX67671.1"/>
    </source>
</evidence>
<keyword evidence="2 5" id="KW-0732">Signal</keyword>
<dbReference type="AlphaFoldDB" id="A0A285CJ91"/>
<dbReference type="Pfam" id="PF03938">
    <property type="entry name" value="OmpH"/>
    <property type="match status" value="1"/>
</dbReference>
<dbReference type="OrthoDB" id="7868372at2"/>
<dbReference type="Proteomes" id="UP000219467">
    <property type="component" value="Unassembled WGS sequence"/>
</dbReference>
<dbReference type="EMBL" id="OAOQ01000001">
    <property type="protein sequence ID" value="SNX67671.1"/>
    <property type="molecule type" value="Genomic_DNA"/>
</dbReference>
<evidence type="ECO:0000256" key="2">
    <source>
        <dbReference type="ARBA" id="ARBA00022729"/>
    </source>
</evidence>
<evidence type="ECO:0000256" key="3">
    <source>
        <dbReference type="SAM" id="Coils"/>
    </source>
</evidence>
<feature type="region of interest" description="Disordered" evidence="4">
    <location>
        <begin position="173"/>
        <end position="195"/>
    </location>
</feature>
<feature type="signal peptide" evidence="5">
    <location>
        <begin position="1"/>
        <end position="21"/>
    </location>
</feature>